<gene>
    <name evidence="3" type="ORF">g.13059</name>
    <name evidence="2" type="ORF">g.13060</name>
</gene>
<evidence type="ECO:0000313" key="2">
    <source>
        <dbReference type="EMBL" id="MDE45847.1"/>
    </source>
</evidence>
<keyword evidence="1" id="KW-0472">Membrane</keyword>
<feature type="transmembrane region" description="Helical" evidence="1">
    <location>
        <begin position="99"/>
        <end position="121"/>
    </location>
</feature>
<protein>
    <submittedName>
        <fullName evidence="3">Uncharacterized protein</fullName>
    </submittedName>
</protein>
<reference evidence="3" key="1">
    <citation type="submission" date="2018-10" db="EMBL/GenBank/DDBJ databases">
        <title>Transcriptome assembly of Aceria tosichella (Wheat curl mite) Type 2.</title>
        <authorList>
            <person name="Scully E.D."/>
            <person name="Geib S.M."/>
            <person name="Palmer N.A."/>
            <person name="Gupta A.K."/>
            <person name="Sarath G."/>
            <person name="Tatineni S."/>
        </authorList>
    </citation>
    <scope>NUCLEOTIDE SEQUENCE</scope>
    <source>
        <strain evidence="3">LincolnNE</strain>
    </source>
</reference>
<keyword evidence="1" id="KW-0812">Transmembrane</keyword>
<feature type="transmembrane region" description="Helical" evidence="1">
    <location>
        <begin position="21"/>
        <end position="44"/>
    </location>
</feature>
<dbReference type="EMBL" id="GGYP01001076">
    <property type="protein sequence ID" value="MDE45847.1"/>
    <property type="molecule type" value="Transcribed_RNA"/>
</dbReference>
<proteinExistence type="predicted"/>
<organism evidence="3">
    <name type="scientific">Aceria tosichella</name>
    <name type="common">wheat curl mite</name>
    <dbReference type="NCBI Taxonomy" id="561515"/>
    <lineage>
        <taxon>Eukaryota</taxon>
        <taxon>Metazoa</taxon>
        <taxon>Ecdysozoa</taxon>
        <taxon>Arthropoda</taxon>
        <taxon>Chelicerata</taxon>
        <taxon>Arachnida</taxon>
        <taxon>Acari</taxon>
        <taxon>Acariformes</taxon>
        <taxon>Trombidiformes</taxon>
        <taxon>Prostigmata</taxon>
        <taxon>Eupodina</taxon>
        <taxon>Eriophyoidea</taxon>
        <taxon>Eriophyidae</taxon>
        <taxon>Eriophyinae</taxon>
        <taxon>Aceriini</taxon>
        <taxon>Aceria</taxon>
    </lineage>
</organism>
<feature type="transmembrane region" description="Helical" evidence="1">
    <location>
        <begin position="127"/>
        <end position="150"/>
    </location>
</feature>
<feature type="transmembrane region" description="Helical" evidence="1">
    <location>
        <begin position="64"/>
        <end position="87"/>
    </location>
</feature>
<evidence type="ECO:0000256" key="1">
    <source>
        <dbReference type="SAM" id="Phobius"/>
    </source>
</evidence>
<dbReference type="PANTHER" id="PTHR36694">
    <property type="entry name" value="PASIFLORA 1, ISOFORM A-RELATED"/>
    <property type="match status" value="1"/>
</dbReference>
<sequence length="170" mass="19971">MPMSLFLPGYSLSSKLESRDATIIIGWYTLILHFLAAFYFLDIYRGNNSDWIPSPIFEYSTDTMYAISLGLAIYSVIYIILASLGLVKGVKTETRIYYFPWFIFTAMEILLLIYQAFLLWWKYSYDVGVNVMVMALIIFTCYHIYLYLIVLSNYRYLKRIQSPTLIFPVE</sequence>
<evidence type="ECO:0000313" key="3">
    <source>
        <dbReference type="EMBL" id="MDE51427.1"/>
    </source>
</evidence>
<keyword evidence="1" id="KW-1133">Transmembrane helix</keyword>
<dbReference type="AlphaFoldDB" id="A0A6G1SMM0"/>
<accession>A0A6G1SMM0</accession>
<dbReference type="PANTHER" id="PTHR36694:SF11">
    <property type="entry name" value="LP21121P-RELATED"/>
    <property type="match status" value="1"/>
</dbReference>
<name>A0A6G1SMM0_9ACAR</name>
<dbReference type="EMBL" id="GGYP01006656">
    <property type="protein sequence ID" value="MDE51427.1"/>
    <property type="molecule type" value="Transcribed_RNA"/>
</dbReference>